<dbReference type="Proteomes" id="UP000228934">
    <property type="component" value="Unassembled WGS sequence"/>
</dbReference>
<dbReference type="PROSITE" id="PS00689">
    <property type="entry name" value="GLYCO_HORMONE_BETA_2"/>
    <property type="match status" value="1"/>
</dbReference>
<dbReference type="GO" id="GO:0042699">
    <property type="term" value="P:follicle-stimulating hormone signaling pathway"/>
    <property type="evidence" value="ECO:0007669"/>
    <property type="project" value="TreeGrafter"/>
</dbReference>
<keyword evidence="5" id="KW-1015">Disulfide bond</keyword>
<dbReference type="InterPro" id="IPR001545">
    <property type="entry name" value="Gonadotropin_bsu"/>
</dbReference>
<dbReference type="GO" id="GO:0005737">
    <property type="term" value="C:cytoplasm"/>
    <property type="evidence" value="ECO:0007669"/>
    <property type="project" value="TreeGrafter"/>
</dbReference>
<comment type="similarity">
    <text evidence="2 12">Belongs to the glycoprotein hormones subunit beta family.</text>
</comment>
<evidence type="ECO:0000256" key="3">
    <source>
        <dbReference type="ARBA" id="ARBA00022525"/>
    </source>
</evidence>
<keyword evidence="6" id="KW-0325">Glycoprotein</keyword>
<dbReference type="EMBL" id="KV935293">
    <property type="protein sequence ID" value="PIO28587.1"/>
    <property type="molecule type" value="Genomic_DNA"/>
</dbReference>
<comment type="function">
    <text evidence="7">Together with the alpha chain CGA constitutes follitropin, the follicle-stimulating hormone, and provides its biological specificity to the hormone heterodimer. Binds FSHR, a G protein-coupled receptor, on target cells to activate downstream signaling pathways. Follitropin is involved in follicle development and spermatogenesis in reproductive organs.</text>
</comment>
<evidence type="ECO:0000256" key="6">
    <source>
        <dbReference type="ARBA" id="ARBA00023180"/>
    </source>
</evidence>
<dbReference type="SUPFAM" id="SSF57501">
    <property type="entry name" value="Cystine-knot cytokines"/>
    <property type="match status" value="1"/>
</dbReference>
<dbReference type="GO" id="GO:0005615">
    <property type="term" value="C:extracellular space"/>
    <property type="evidence" value="ECO:0007669"/>
    <property type="project" value="TreeGrafter"/>
</dbReference>
<evidence type="ECO:0000256" key="11">
    <source>
        <dbReference type="ARBA" id="ARBA00042045"/>
    </source>
</evidence>
<feature type="signal peptide" evidence="13">
    <location>
        <begin position="1"/>
        <end position="20"/>
    </location>
</feature>
<accession>A0A2G9RL23</accession>
<evidence type="ECO:0000256" key="1">
    <source>
        <dbReference type="ARBA" id="ARBA00004613"/>
    </source>
</evidence>
<reference evidence="16" key="1">
    <citation type="journal article" date="2017" name="Nat. Commun.">
        <title>The North American bullfrog draft genome provides insight into hormonal regulation of long noncoding RNA.</title>
        <authorList>
            <person name="Hammond S.A."/>
            <person name="Warren R.L."/>
            <person name="Vandervalk B.P."/>
            <person name="Kucuk E."/>
            <person name="Khan H."/>
            <person name="Gibb E.A."/>
            <person name="Pandoh P."/>
            <person name="Kirk H."/>
            <person name="Zhao Y."/>
            <person name="Jones M."/>
            <person name="Mungall A.J."/>
            <person name="Coope R."/>
            <person name="Pleasance S."/>
            <person name="Moore R.A."/>
            <person name="Holt R.A."/>
            <person name="Round J.M."/>
            <person name="Ohora S."/>
            <person name="Walle B.V."/>
            <person name="Veldhoen N."/>
            <person name="Helbing C.C."/>
            <person name="Birol I."/>
        </authorList>
    </citation>
    <scope>NUCLEOTIDE SEQUENCE [LARGE SCALE GENOMIC DNA]</scope>
</reference>
<keyword evidence="13" id="KW-0732">Signal</keyword>
<proteinExistence type="inferred from homology"/>
<dbReference type="InterPro" id="IPR018245">
    <property type="entry name" value="Gonadotropin_bsu_CS"/>
</dbReference>
<evidence type="ECO:0000256" key="12">
    <source>
        <dbReference type="RuleBase" id="RU004069"/>
    </source>
</evidence>
<evidence type="ECO:0000313" key="15">
    <source>
        <dbReference type="EMBL" id="PIO28587.1"/>
    </source>
</evidence>
<protein>
    <recommendedName>
        <fullName evidence="9">Follitropin subunit beta</fullName>
    </recommendedName>
    <alternativeName>
        <fullName evidence="10">Follicle-stimulating hormone beta subunit</fullName>
    </alternativeName>
    <alternativeName>
        <fullName evidence="11">Follitropin beta chain</fullName>
    </alternativeName>
</protein>
<evidence type="ECO:0000256" key="10">
    <source>
        <dbReference type="ARBA" id="ARBA00041687"/>
    </source>
</evidence>
<organism evidence="15 16">
    <name type="scientific">Aquarana catesbeiana</name>
    <name type="common">American bullfrog</name>
    <name type="synonym">Rana catesbeiana</name>
    <dbReference type="NCBI Taxonomy" id="8400"/>
    <lineage>
        <taxon>Eukaryota</taxon>
        <taxon>Metazoa</taxon>
        <taxon>Chordata</taxon>
        <taxon>Craniata</taxon>
        <taxon>Vertebrata</taxon>
        <taxon>Euteleostomi</taxon>
        <taxon>Amphibia</taxon>
        <taxon>Batrachia</taxon>
        <taxon>Anura</taxon>
        <taxon>Neobatrachia</taxon>
        <taxon>Ranoidea</taxon>
        <taxon>Ranidae</taxon>
        <taxon>Aquarana</taxon>
    </lineage>
</organism>
<feature type="chain" id="PRO_5013614371" description="Follitropin subunit beta" evidence="13">
    <location>
        <begin position="21"/>
        <end position="127"/>
    </location>
</feature>
<evidence type="ECO:0000256" key="2">
    <source>
        <dbReference type="ARBA" id="ARBA00006552"/>
    </source>
</evidence>
<dbReference type="Gene3D" id="2.10.90.10">
    <property type="entry name" value="Cystine-knot cytokines"/>
    <property type="match status" value="1"/>
</dbReference>
<evidence type="ECO:0000259" key="14">
    <source>
        <dbReference type="Pfam" id="PF00007"/>
    </source>
</evidence>
<gene>
    <name evidence="15" type="ORF">AB205_0046550</name>
</gene>
<comment type="subcellular location">
    <subcellularLocation>
        <location evidence="1 12">Secreted</location>
    </subcellularLocation>
</comment>
<feature type="domain" description="Glycoprotein hormone subunit beta" evidence="14">
    <location>
        <begin position="20"/>
        <end position="122"/>
    </location>
</feature>
<name>A0A2G9RL23_AQUCT</name>
<dbReference type="Pfam" id="PF00007">
    <property type="entry name" value="Cys_knot"/>
    <property type="match status" value="1"/>
</dbReference>
<evidence type="ECO:0000313" key="16">
    <source>
        <dbReference type="Proteomes" id="UP000228934"/>
    </source>
</evidence>
<dbReference type="SMART" id="SM00068">
    <property type="entry name" value="GHB"/>
    <property type="match status" value="1"/>
</dbReference>
<dbReference type="PROSITE" id="PS00261">
    <property type="entry name" value="GLYCO_HORMONE_BETA_1"/>
    <property type="match status" value="1"/>
</dbReference>
<evidence type="ECO:0000256" key="4">
    <source>
        <dbReference type="ARBA" id="ARBA00022702"/>
    </source>
</evidence>
<dbReference type="OrthoDB" id="8453657at2759"/>
<keyword evidence="16" id="KW-1185">Reference proteome</keyword>
<dbReference type="InterPro" id="IPR006208">
    <property type="entry name" value="Glyco_hormone_CN"/>
</dbReference>
<sequence length="127" mass="14152">MEKIFLYGLVLFWNVMLSATCELSNITIVLEKEECGACVSVNATWCSGYCYTKDANLMYPQKSEKQGVCTYTEVIYETVKIPGCAENVNPFYTYPVAVDCHCGRCDSETTDCTVRALGPTYCSLSQD</sequence>
<dbReference type="PANTHER" id="PTHR11515:SF17">
    <property type="entry name" value="FOLLITROPIN SUBUNIT BETA"/>
    <property type="match status" value="1"/>
</dbReference>
<keyword evidence="4 12" id="KW-0372">Hormone</keyword>
<keyword evidence="3" id="KW-0964">Secreted</keyword>
<dbReference type="InterPro" id="IPR029034">
    <property type="entry name" value="Cystine-knot_cytokine"/>
</dbReference>
<dbReference type="FunFam" id="2.10.90.10:FF:000007">
    <property type="entry name" value="Luteinizing hormone beta subunit"/>
    <property type="match status" value="1"/>
</dbReference>
<comment type="subunit">
    <text evidence="8">Heterodimer. The active follitropin is a heterodimer composed of an alpha chain/CGA shared with other hormones and a unique beta chain/FSHB shown here.</text>
</comment>
<evidence type="ECO:0000256" key="8">
    <source>
        <dbReference type="ARBA" id="ARBA00038691"/>
    </source>
</evidence>
<evidence type="ECO:0000256" key="13">
    <source>
        <dbReference type="SAM" id="SignalP"/>
    </source>
</evidence>
<dbReference type="CDD" id="cd00069">
    <property type="entry name" value="GHB_like"/>
    <property type="match status" value="1"/>
</dbReference>
<dbReference type="AlphaFoldDB" id="A0A2G9RL23"/>
<evidence type="ECO:0000256" key="9">
    <source>
        <dbReference type="ARBA" id="ARBA00040964"/>
    </source>
</evidence>
<evidence type="ECO:0000256" key="7">
    <source>
        <dbReference type="ARBA" id="ARBA00037318"/>
    </source>
</evidence>
<evidence type="ECO:0000256" key="5">
    <source>
        <dbReference type="ARBA" id="ARBA00023157"/>
    </source>
</evidence>
<dbReference type="PANTHER" id="PTHR11515">
    <property type="entry name" value="GLYCOPROTEIN HORMONE BETA CHAIN"/>
    <property type="match status" value="1"/>
</dbReference>
<dbReference type="GO" id="GO:0016913">
    <property type="term" value="F:follicle-stimulating hormone activity"/>
    <property type="evidence" value="ECO:0007669"/>
    <property type="project" value="TreeGrafter"/>
</dbReference>